<dbReference type="InterPro" id="IPR029052">
    <property type="entry name" value="Metallo-depent_PP-like"/>
</dbReference>
<evidence type="ECO:0000313" key="4">
    <source>
        <dbReference type="Proteomes" id="UP000294003"/>
    </source>
</evidence>
<dbReference type="EMBL" id="QJNS01000299">
    <property type="protein sequence ID" value="RYO80145.1"/>
    <property type="molecule type" value="Genomic_DNA"/>
</dbReference>
<feature type="region of interest" description="Disordered" evidence="1">
    <location>
        <begin position="386"/>
        <end position="421"/>
    </location>
</feature>
<dbReference type="Proteomes" id="UP000294003">
    <property type="component" value="Unassembled WGS sequence"/>
</dbReference>
<dbReference type="PANTHER" id="PTHR42850">
    <property type="entry name" value="METALLOPHOSPHOESTERASE"/>
    <property type="match status" value="1"/>
</dbReference>
<protein>
    <recommendedName>
        <fullName evidence="2">Calcineurin-like phosphoesterase domain-containing protein</fullName>
    </recommendedName>
</protein>
<evidence type="ECO:0000256" key="1">
    <source>
        <dbReference type="SAM" id="MobiDB-lite"/>
    </source>
</evidence>
<evidence type="ECO:0000313" key="3">
    <source>
        <dbReference type="EMBL" id="RYO80145.1"/>
    </source>
</evidence>
<comment type="caution">
    <text evidence="3">The sequence shown here is derived from an EMBL/GenBank/DDBJ whole genome shotgun (WGS) entry which is preliminary data.</text>
</comment>
<sequence>MSLPPPSTTSDVQRLLSRLQLSSRDGASPHAEETLSGFTNPTQILSLPAVSSSPLPTPSSPRLLVIGDVHGQLRSLQSLLAEAGYSRERGDRVVLTGDMINKGADSPGVVALAMANGFASVRGNHEDRVLRLFALAKAVRAGRGGDEGLRDWEEALPKNDRAALATARSLSPEQRAWVAELPIILRVDTVIPGSPSDGGGGQELLVVHAGLVPGLPLEDQDPWAVMNMRTLLFPDKKGDSKLSADDRAVFEESVRKKLKDQNPSAAPTDEEFAAEAQRTLDRYAVALERTTNKDEDATPVSIPVDTREGRSWATVWNEAQQRRRHRDGARSRTTMVAYGHDARQGLNVKEFTFGLDSGCVKGGRLTAVVFEPDDEGRGVSRRIVSVACAATEGPGEGKGKDKKEKKDKEKKGKDGKEEDKD</sequence>
<gene>
    <name evidence="3" type="ORF">DL762_007796</name>
</gene>
<dbReference type="PANTHER" id="PTHR42850:SF4">
    <property type="entry name" value="ZINC-DEPENDENT ENDOPOLYPHOSPHATASE"/>
    <property type="match status" value="1"/>
</dbReference>
<dbReference type="Pfam" id="PF00149">
    <property type="entry name" value="Metallophos"/>
    <property type="match status" value="1"/>
</dbReference>
<name>A0ABY0GY37_9PEZI</name>
<dbReference type="InterPro" id="IPR004843">
    <property type="entry name" value="Calcineurin-like_PHP"/>
</dbReference>
<keyword evidence="4" id="KW-1185">Reference proteome</keyword>
<proteinExistence type="predicted"/>
<feature type="domain" description="Calcineurin-like phosphoesterase" evidence="2">
    <location>
        <begin position="62"/>
        <end position="231"/>
    </location>
</feature>
<feature type="compositionally biased region" description="Basic and acidic residues" evidence="1">
    <location>
        <begin position="395"/>
        <end position="421"/>
    </location>
</feature>
<evidence type="ECO:0000259" key="2">
    <source>
        <dbReference type="Pfam" id="PF00149"/>
    </source>
</evidence>
<dbReference type="InterPro" id="IPR050126">
    <property type="entry name" value="Ap4A_hydrolase"/>
</dbReference>
<dbReference type="SUPFAM" id="SSF56300">
    <property type="entry name" value="Metallo-dependent phosphatases"/>
    <property type="match status" value="1"/>
</dbReference>
<reference evidence="3 4" key="1">
    <citation type="submission" date="2018-06" db="EMBL/GenBank/DDBJ databases">
        <title>Complete Genomes of Monosporascus.</title>
        <authorList>
            <person name="Robinson A.J."/>
            <person name="Natvig D.O."/>
        </authorList>
    </citation>
    <scope>NUCLEOTIDE SEQUENCE [LARGE SCALE GENOMIC DNA]</scope>
    <source>
        <strain evidence="3 4">CBS 609.92</strain>
    </source>
</reference>
<organism evidence="3 4">
    <name type="scientific">Monosporascus cannonballus</name>
    <dbReference type="NCBI Taxonomy" id="155416"/>
    <lineage>
        <taxon>Eukaryota</taxon>
        <taxon>Fungi</taxon>
        <taxon>Dikarya</taxon>
        <taxon>Ascomycota</taxon>
        <taxon>Pezizomycotina</taxon>
        <taxon>Sordariomycetes</taxon>
        <taxon>Xylariomycetidae</taxon>
        <taxon>Xylariales</taxon>
        <taxon>Xylariales incertae sedis</taxon>
        <taxon>Monosporascus</taxon>
    </lineage>
</organism>
<dbReference type="CDD" id="cd00144">
    <property type="entry name" value="MPP_PPP_family"/>
    <property type="match status" value="1"/>
</dbReference>
<accession>A0ABY0GY37</accession>
<dbReference type="Gene3D" id="3.60.21.10">
    <property type="match status" value="1"/>
</dbReference>